<organism evidence="1 2">
    <name type="scientific">Megalurothrips usitatus</name>
    <name type="common">bean blossom thrips</name>
    <dbReference type="NCBI Taxonomy" id="439358"/>
    <lineage>
        <taxon>Eukaryota</taxon>
        <taxon>Metazoa</taxon>
        <taxon>Ecdysozoa</taxon>
        <taxon>Arthropoda</taxon>
        <taxon>Hexapoda</taxon>
        <taxon>Insecta</taxon>
        <taxon>Pterygota</taxon>
        <taxon>Neoptera</taxon>
        <taxon>Paraneoptera</taxon>
        <taxon>Thysanoptera</taxon>
        <taxon>Terebrantia</taxon>
        <taxon>Thripoidea</taxon>
        <taxon>Thripidae</taxon>
        <taxon>Megalurothrips</taxon>
    </lineage>
</organism>
<accession>A0AAV7X364</accession>
<comment type="caution">
    <text evidence="1">The sequence shown here is derived from an EMBL/GenBank/DDBJ whole genome shotgun (WGS) entry which is preliminary data.</text>
</comment>
<reference evidence="1" key="1">
    <citation type="submission" date="2022-12" db="EMBL/GenBank/DDBJ databases">
        <title>Chromosome-level genome assembly of the bean flower thrips Megalurothrips usitatus.</title>
        <authorList>
            <person name="Ma L."/>
            <person name="Liu Q."/>
            <person name="Li H."/>
            <person name="Cai W."/>
        </authorList>
    </citation>
    <scope>NUCLEOTIDE SEQUENCE</scope>
    <source>
        <strain evidence="1">Cailab_2022a</strain>
    </source>
</reference>
<proteinExistence type="predicted"/>
<gene>
    <name evidence="1" type="ORF">ONE63_011210</name>
</gene>
<evidence type="ECO:0000313" key="1">
    <source>
        <dbReference type="EMBL" id="KAJ1519184.1"/>
    </source>
</evidence>
<sequence>MLCRKKDVLVEVEGSPLKLVWSGNVTSRHHPFPSNDIGFPCVRHIFFQWVATVPDASVHSFKLKEEERGRSSEFFHLEALVLLAHQVISNQSDAQLPWQK</sequence>
<dbReference type="EMBL" id="JAPTSV010000528">
    <property type="protein sequence ID" value="KAJ1519184.1"/>
    <property type="molecule type" value="Genomic_DNA"/>
</dbReference>
<evidence type="ECO:0000313" key="2">
    <source>
        <dbReference type="Proteomes" id="UP001075354"/>
    </source>
</evidence>
<name>A0AAV7X364_9NEOP</name>
<keyword evidence="2" id="KW-1185">Reference proteome</keyword>
<protein>
    <submittedName>
        <fullName evidence="1">Uncharacterized protein</fullName>
    </submittedName>
</protein>
<dbReference type="Proteomes" id="UP001075354">
    <property type="component" value="Unassembled WGS sequence"/>
</dbReference>
<dbReference type="AlphaFoldDB" id="A0AAV7X364"/>